<protein>
    <recommendedName>
        <fullName evidence="3">Envelope-like protein</fullName>
    </recommendedName>
</protein>
<accession>A0A5A7TWQ3</accession>
<evidence type="ECO:0008006" key="3">
    <source>
        <dbReference type="Google" id="ProtNLM"/>
    </source>
</evidence>
<evidence type="ECO:0000313" key="1">
    <source>
        <dbReference type="EMBL" id="KAA0047932.1"/>
    </source>
</evidence>
<name>A0A5A7TWQ3_CUCMM</name>
<gene>
    <name evidence="1" type="ORF">E6C27_scaffold199G00080</name>
</gene>
<dbReference type="AlphaFoldDB" id="A0A5A7TWQ3"/>
<evidence type="ECO:0000313" key="2">
    <source>
        <dbReference type="Proteomes" id="UP000321393"/>
    </source>
</evidence>
<reference evidence="1 2" key="1">
    <citation type="submission" date="2019-08" db="EMBL/GenBank/DDBJ databases">
        <title>Draft genome sequences of two oriental melons (Cucumis melo L. var makuwa).</title>
        <authorList>
            <person name="Kwon S.-Y."/>
        </authorList>
    </citation>
    <scope>NUCLEOTIDE SEQUENCE [LARGE SCALE GENOMIC DNA]</scope>
    <source>
        <strain evidence="2">cv. SW 3</strain>
        <tissue evidence="1">Leaf</tissue>
    </source>
</reference>
<organism evidence="1 2">
    <name type="scientific">Cucumis melo var. makuwa</name>
    <name type="common">Oriental melon</name>
    <dbReference type="NCBI Taxonomy" id="1194695"/>
    <lineage>
        <taxon>Eukaryota</taxon>
        <taxon>Viridiplantae</taxon>
        <taxon>Streptophyta</taxon>
        <taxon>Embryophyta</taxon>
        <taxon>Tracheophyta</taxon>
        <taxon>Spermatophyta</taxon>
        <taxon>Magnoliopsida</taxon>
        <taxon>eudicotyledons</taxon>
        <taxon>Gunneridae</taxon>
        <taxon>Pentapetalae</taxon>
        <taxon>rosids</taxon>
        <taxon>fabids</taxon>
        <taxon>Cucurbitales</taxon>
        <taxon>Cucurbitaceae</taxon>
        <taxon>Benincaseae</taxon>
        <taxon>Cucumis</taxon>
    </lineage>
</organism>
<comment type="caution">
    <text evidence="1">The sequence shown here is derived from an EMBL/GenBank/DDBJ whole genome shotgun (WGS) entry which is preliminary data.</text>
</comment>
<dbReference type="Proteomes" id="UP000321393">
    <property type="component" value="Unassembled WGS sequence"/>
</dbReference>
<sequence>MQIRPTLLMTEKAPLEDVSFLETILSHGLILLYQFILRKARLLKACLFLLMAFIFRHMLPMYSLVHHITLHQLGRIDVHTDESPANDEDIVNTGIHDDEIPINENANQEEISAEPAQHYHKAGRKKIPPNIPFVPMDEISFHLEENVQRWKFFVQKRIANELIREFIVNLPTDFNDPSSPDYQTVHIKGLKFKISPVSINSFPAFDAPGPDPKTLSLSYRLFQGSHVPDIDHNMYPSRGPHMFDAADWDDNSDGFFVDRELASRIVNSLTAKSQALSTSINLLSKHRLKVDSLICHLKSLVPSISIGDQGPD</sequence>
<dbReference type="EMBL" id="SSTE01013030">
    <property type="protein sequence ID" value="KAA0047932.1"/>
    <property type="molecule type" value="Genomic_DNA"/>
</dbReference>
<proteinExistence type="predicted"/>
<dbReference type="OrthoDB" id="1102012at2759"/>